<evidence type="ECO:0000313" key="2">
    <source>
        <dbReference type="EMBL" id="WXA96719.1"/>
    </source>
</evidence>
<evidence type="ECO:0000313" key="3">
    <source>
        <dbReference type="Proteomes" id="UP001379533"/>
    </source>
</evidence>
<protein>
    <submittedName>
        <fullName evidence="2">Uncharacterized protein</fullName>
    </submittedName>
</protein>
<dbReference type="EMBL" id="CP089982">
    <property type="protein sequence ID" value="WXA96719.1"/>
    <property type="molecule type" value="Genomic_DNA"/>
</dbReference>
<name>A0ABZ2KDQ2_9BACT</name>
<sequence>MRVRGIRRSEPFSANAQPRAMQSTPEGDVAGGRVRGHFVFVHQSVPPRAGLTPCCASSCGAVIA</sequence>
<evidence type="ECO:0000256" key="1">
    <source>
        <dbReference type="SAM" id="MobiDB-lite"/>
    </source>
</evidence>
<dbReference type="Proteomes" id="UP001379533">
    <property type="component" value="Chromosome"/>
</dbReference>
<gene>
    <name evidence="2" type="ORF">LZC95_07705</name>
</gene>
<feature type="region of interest" description="Disordered" evidence="1">
    <location>
        <begin position="1"/>
        <end position="30"/>
    </location>
</feature>
<keyword evidence="3" id="KW-1185">Reference proteome</keyword>
<feature type="compositionally biased region" description="Polar residues" evidence="1">
    <location>
        <begin position="12"/>
        <end position="25"/>
    </location>
</feature>
<proteinExistence type="predicted"/>
<reference evidence="2 3" key="1">
    <citation type="submission" date="2021-12" db="EMBL/GenBank/DDBJ databases">
        <title>Discovery of the Pendulisporaceae a myxobacterial family with distinct sporulation behavior and unique specialized metabolism.</title>
        <authorList>
            <person name="Garcia R."/>
            <person name="Popoff A."/>
            <person name="Bader C.D."/>
            <person name="Loehr J."/>
            <person name="Walesch S."/>
            <person name="Walt C."/>
            <person name="Boldt J."/>
            <person name="Bunk B."/>
            <person name="Haeckl F.J.F.P.J."/>
            <person name="Gunesch A.P."/>
            <person name="Birkelbach J."/>
            <person name="Nuebel U."/>
            <person name="Pietschmann T."/>
            <person name="Bach T."/>
            <person name="Mueller R."/>
        </authorList>
    </citation>
    <scope>NUCLEOTIDE SEQUENCE [LARGE SCALE GENOMIC DNA]</scope>
    <source>
        <strain evidence="2 3">MSr12523</strain>
    </source>
</reference>
<accession>A0ABZ2KDQ2</accession>
<organism evidence="2 3">
    <name type="scientific">Pendulispora brunnea</name>
    <dbReference type="NCBI Taxonomy" id="2905690"/>
    <lineage>
        <taxon>Bacteria</taxon>
        <taxon>Pseudomonadati</taxon>
        <taxon>Myxococcota</taxon>
        <taxon>Myxococcia</taxon>
        <taxon>Myxococcales</taxon>
        <taxon>Sorangiineae</taxon>
        <taxon>Pendulisporaceae</taxon>
        <taxon>Pendulispora</taxon>
    </lineage>
</organism>
<dbReference type="RefSeq" id="WP_394847337.1">
    <property type="nucleotide sequence ID" value="NZ_CP089982.1"/>
</dbReference>